<feature type="domain" description="AMP-dependent synthetase/ligase" evidence="1">
    <location>
        <begin position="64"/>
        <end position="460"/>
    </location>
</feature>
<reference evidence="2 3" key="2">
    <citation type="submission" date="2014-03" db="EMBL/GenBank/DDBJ databases">
        <title>The Genome Sequence of Anncaliia algerae insect isolate PRA339.</title>
        <authorList>
            <consortium name="The Broad Institute Genome Sequencing Platform"/>
            <consortium name="The Broad Institute Genome Sequencing Center for Infectious Disease"/>
            <person name="Cuomo C."/>
            <person name="Becnel J."/>
            <person name="Sanscrainte N."/>
            <person name="Walker B."/>
            <person name="Young S.K."/>
            <person name="Zeng Q."/>
            <person name="Gargeya S."/>
            <person name="Fitzgerald M."/>
            <person name="Haas B."/>
            <person name="Abouelleil A."/>
            <person name="Alvarado L."/>
            <person name="Arachchi H.M."/>
            <person name="Berlin A.M."/>
            <person name="Chapman S.B."/>
            <person name="Dewar J."/>
            <person name="Goldberg J."/>
            <person name="Griggs A."/>
            <person name="Gujja S."/>
            <person name="Hansen M."/>
            <person name="Howarth C."/>
            <person name="Imamovic A."/>
            <person name="Larimer J."/>
            <person name="McCowan C."/>
            <person name="Murphy C."/>
            <person name="Neiman D."/>
            <person name="Pearson M."/>
            <person name="Priest M."/>
            <person name="Roberts A."/>
            <person name="Saif S."/>
            <person name="Shea T."/>
            <person name="Sisk P."/>
            <person name="Sykes S."/>
            <person name="Wortman J."/>
            <person name="Nusbaum C."/>
            <person name="Birren B."/>
        </authorList>
    </citation>
    <scope>NUCLEOTIDE SEQUENCE [LARGE SCALE GENOMIC DNA]</scope>
    <source>
        <strain evidence="2 3">PRA339</strain>
    </source>
</reference>
<dbReference type="STRING" id="1288291.A0A059F4M4"/>
<evidence type="ECO:0000259" key="1">
    <source>
        <dbReference type="Pfam" id="PF00501"/>
    </source>
</evidence>
<dbReference type="SUPFAM" id="SSF56801">
    <property type="entry name" value="Acetyl-CoA synthetase-like"/>
    <property type="match status" value="1"/>
</dbReference>
<reference evidence="3" key="1">
    <citation type="submission" date="2013-02" db="EMBL/GenBank/DDBJ databases">
        <authorList>
            <consortium name="The Broad Institute Genome Sequencing Platform"/>
            <person name="Cuomo C."/>
            <person name="Becnel J."/>
            <person name="Sanscrainte N."/>
            <person name="Walker B."/>
            <person name="Young S.K."/>
            <person name="Zeng Q."/>
            <person name="Gargeya S."/>
            <person name="Fitzgerald M."/>
            <person name="Haas B."/>
            <person name="Abouelleil A."/>
            <person name="Alvarado L."/>
            <person name="Arachchi H.M."/>
            <person name="Berlin A.M."/>
            <person name="Chapman S.B."/>
            <person name="Dewar J."/>
            <person name="Goldberg J."/>
            <person name="Griggs A."/>
            <person name="Gujja S."/>
            <person name="Hansen M."/>
            <person name="Howarth C."/>
            <person name="Imamovic A."/>
            <person name="Larimer J."/>
            <person name="McCowan C."/>
            <person name="Murphy C."/>
            <person name="Neiman D."/>
            <person name="Pearson M."/>
            <person name="Priest M."/>
            <person name="Roberts A."/>
            <person name="Saif S."/>
            <person name="Shea T."/>
            <person name="Sisk P."/>
            <person name="Sykes S."/>
            <person name="Wortman J."/>
            <person name="Nusbaum C."/>
            <person name="Birren B."/>
        </authorList>
    </citation>
    <scope>NUCLEOTIDE SEQUENCE [LARGE SCALE GENOMIC DNA]</scope>
    <source>
        <strain evidence="3">PRA339</strain>
    </source>
</reference>
<dbReference type="Pfam" id="PF00501">
    <property type="entry name" value="AMP-binding"/>
    <property type="match status" value="1"/>
</dbReference>
<dbReference type="VEuPathDB" id="MicrosporidiaDB:H312_00407"/>
<dbReference type="InterPro" id="IPR020845">
    <property type="entry name" value="AMP-binding_CS"/>
</dbReference>
<sequence>MPYKTRMEFDGECYKHEQYIPVLDRSPDGSSTVLEILFNRYKKKKDGKIYGTIIEGEILWRTTQEVLIDLFKIRKYLAKIINPQEILGIYAINRYEWILSEHVIHSLGCISSPLYSTFGVTAVKHVLDQTEMKTCFLSGEKADSLFNDILKDSNTFLKNLILFDSFEKQKEVEKLGINVHYLQDILDSEHVEPEELSELIDEIYNWEHYPGNDDIATICYTSGTTGLPKGVILTNKNFISTISAFQRYTAKYSYYKLSETDVLISYLPLTHIFERIVFLTAISLGGKVVFYRGNIKELGNDYKIIQPTFVAGVPRVFNVFKDKIMEEVGKKGYFTQWLFKRALQWKYFWQRFGYYTSFLDSIIFNKVKKQFGGKIRAMLSGAAPISTDTVKFLQACFSCKIFQGYGQTETTAACIVAPMEETTVDTVGIPFPQNLIKLAPIGDNKCEIWVKGENVFKGYYKNEEATKECFEDGWFKTGDIGEVKSNLFKIVGRNKEIFKTSQGEYIVPEKVENIYMNSLIEDIFIVGRSTEDYIVAIVVCTSNASSDSVIKKILDIGNKAVYDKKIPRYEIPRRVLVRRTPFTDFGEVITPTGKKKRNFLEKCLKKEIDELYSKNN</sequence>
<dbReference type="InterPro" id="IPR000873">
    <property type="entry name" value="AMP-dep_synth/lig_dom"/>
</dbReference>
<evidence type="ECO:0000313" key="2">
    <source>
        <dbReference type="EMBL" id="KCZ82130.1"/>
    </source>
</evidence>
<dbReference type="Proteomes" id="UP000030655">
    <property type="component" value="Unassembled WGS sequence"/>
</dbReference>
<keyword evidence="3" id="KW-1185">Reference proteome</keyword>
<gene>
    <name evidence="2" type="ORF">H312_00407</name>
</gene>
<dbReference type="PROSITE" id="PS00455">
    <property type="entry name" value="AMP_BINDING"/>
    <property type="match status" value="1"/>
</dbReference>
<proteinExistence type="predicted"/>
<dbReference type="PANTHER" id="PTHR43272:SF3">
    <property type="entry name" value="LONG CHAIN ACYL-COA SYNTHETASE 4"/>
    <property type="match status" value="1"/>
</dbReference>
<dbReference type="EMBL" id="KK365132">
    <property type="protein sequence ID" value="KCZ82130.1"/>
    <property type="molecule type" value="Genomic_DNA"/>
</dbReference>
<dbReference type="AlphaFoldDB" id="A0A059F4M4"/>
<dbReference type="PANTHER" id="PTHR43272">
    <property type="entry name" value="LONG-CHAIN-FATTY-ACID--COA LIGASE"/>
    <property type="match status" value="1"/>
</dbReference>
<dbReference type="Gene3D" id="3.40.50.12780">
    <property type="entry name" value="N-terminal domain of ligase-like"/>
    <property type="match status" value="1"/>
</dbReference>
<dbReference type="InterPro" id="IPR042099">
    <property type="entry name" value="ANL_N_sf"/>
</dbReference>
<dbReference type="GO" id="GO:0004467">
    <property type="term" value="F:long-chain fatty acid-CoA ligase activity"/>
    <property type="evidence" value="ECO:0007669"/>
    <property type="project" value="TreeGrafter"/>
</dbReference>
<accession>A0A059F4M4</accession>
<dbReference type="OrthoDB" id="1700726at2759"/>
<dbReference type="HOGENOM" id="CLU_000022_45_4_1"/>
<dbReference type="GO" id="GO:0016020">
    <property type="term" value="C:membrane"/>
    <property type="evidence" value="ECO:0007669"/>
    <property type="project" value="TreeGrafter"/>
</dbReference>
<name>A0A059F4M4_9MICR</name>
<evidence type="ECO:0000313" key="3">
    <source>
        <dbReference type="Proteomes" id="UP000030655"/>
    </source>
</evidence>
<organism evidence="2 3">
    <name type="scientific">Anncaliia algerae PRA339</name>
    <dbReference type="NCBI Taxonomy" id="1288291"/>
    <lineage>
        <taxon>Eukaryota</taxon>
        <taxon>Fungi</taxon>
        <taxon>Fungi incertae sedis</taxon>
        <taxon>Microsporidia</taxon>
        <taxon>Tubulinosematoidea</taxon>
        <taxon>Tubulinosematidae</taxon>
        <taxon>Anncaliia</taxon>
    </lineage>
</organism>
<dbReference type="GO" id="GO:0005783">
    <property type="term" value="C:endoplasmic reticulum"/>
    <property type="evidence" value="ECO:0007669"/>
    <property type="project" value="TreeGrafter"/>
</dbReference>
<protein>
    <recommendedName>
        <fullName evidence="1">AMP-dependent synthetase/ligase domain-containing protein</fullName>
    </recommendedName>
</protein>